<organism evidence="1 2">
    <name type="scientific">Populus alba x Populus x berolinensis</name>
    <dbReference type="NCBI Taxonomy" id="444605"/>
    <lineage>
        <taxon>Eukaryota</taxon>
        <taxon>Viridiplantae</taxon>
        <taxon>Streptophyta</taxon>
        <taxon>Embryophyta</taxon>
        <taxon>Tracheophyta</taxon>
        <taxon>Spermatophyta</taxon>
        <taxon>Magnoliopsida</taxon>
        <taxon>eudicotyledons</taxon>
        <taxon>Gunneridae</taxon>
        <taxon>Pentapetalae</taxon>
        <taxon>rosids</taxon>
        <taxon>fabids</taxon>
        <taxon>Malpighiales</taxon>
        <taxon>Salicaceae</taxon>
        <taxon>Saliceae</taxon>
        <taxon>Populus</taxon>
    </lineage>
</organism>
<dbReference type="EMBL" id="JAQIZT010000017">
    <property type="protein sequence ID" value="KAJ6959530.1"/>
    <property type="molecule type" value="Genomic_DNA"/>
</dbReference>
<dbReference type="Proteomes" id="UP001164929">
    <property type="component" value="Chromosome 17"/>
</dbReference>
<sequence length="56" mass="6369">MTRQQLKQQHRLALIGLKLHQTWTNSSLLMLLIIILNTEFAIPALPIGQGRFLKGC</sequence>
<name>A0AAD6PSK1_9ROSI</name>
<comment type="caution">
    <text evidence="1">The sequence shown here is derived from an EMBL/GenBank/DDBJ whole genome shotgun (WGS) entry which is preliminary data.</text>
</comment>
<evidence type="ECO:0000313" key="2">
    <source>
        <dbReference type="Proteomes" id="UP001164929"/>
    </source>
</evidence>
<proteinExistence type="predicted"/>
<gene>
    <name evidence="1" type="ORF">NC653_037773</name>
</gene>
<evidence type="ECO:0000313" key="1">
    <source>
        <dbReference type="EMBL" id="KAJ6959530.1"/>
    </source>
</evidence>
<dbReference type="AlphaFoldDB" id="A0AAD6PSK1"/>
<accession>A0AAD6PSK1</accession>
<protein>
    <submittedName>
        <fullName evidence="1">Uncharacterized protein</fullName>
    </submittedName>
</protein>
<reference evidence="1" key="1">
    <citation type="journal article" date="2023" name="Mol. Ecol. Resour.">
        <title>Chromosome-level genome assembly of a triploid poplar Populus alba 'Berolinensis'.</title>
        <authorList>
            <person name="Chen S."/>
            <person name="Yu Y."/>
            <person name="Wang X."/>
            <person name="Wang S."/>
            <person name="Zhang T."/>
            <person name="Zhou Y."/>
            <person name="He R."/>
            <person name="Meng N."/>
            <person name="Wang Y."/>
            <person name="Liu W."/>
            <person name="Liu Z."/>
            <person name="Liu J."/>
            <person name="Guo Q."/>
            <person name="Huang H."/>
            <person name="Sederoff R.R."/>
            <person name="Wang G."/>
            <person name="Qu G."/>
            <person name="Chen S."/>
        </authorList>
    </citation>
    <scope>NUCLEOTIDE SEQUENCE</scope>
    <source>
        <strain evidence="1">SC-2020</strain>
    </source>
</reference>
<keyword evidence="2" id="KW-1185">Reference proteome</keyword>